<evidence type="ECO:0000256" key="3">
    <source>
        <dbReference type="ARBA" id="ARBA00022679"/>
    </source>
</evidence>
<dbReference type="InterPro" id="IPR008949">
    <property type="entry name" value="Isoprenoid_synthase_dom_sf"/>
</dbReference>
<comment type="similarity">
    <text evidence="2 7">Belongs to the FPP/GGPP synthase family.</text>
</comment>
<comment type="cofactor">
    <cofactor evidence="1">
        <name>Mg(2+)</name>
        <dbReference type="ChEBI" id="CHEBI:18420"/>
    </cofactor>
</comment>
<accession>A0A2U1KSS1</accession>
<keyword evidence="5" id="KW-0460">Magnesium</keyword>
<dbReference type="InterPro" id="IPR039702">
    <property type="entry name" value="FPS1-like"/>
</dbReference>
<dbReference type="FunFam" id="1.10.600.10:FF:000008">
    <property type="entry name" value="Farnesyl pyrophosphate synthase"/>
    <property type="match status" value="1"/>
</dbReference>
<evidence type="ECO:0000313" key="9">
    <source>
        <dbReference type="Proteomes" id="UP000245207"/>
    </source>
</evidence>
<dbReference type="PROSITE" id="PS00444">
    <property type="entry name" value="POLYPRENYL_SYNTHASE_2"/>
    <property type="match status" value="1"/>
</dbReference>
<evidence type="ECO:0000256" key="5">
    <source>
        <dbReference type="ARBA" id="ARBA00022842"/>
    </source>
</evidence>
<evidence type="ECO:0000256" key="6">
    <source>
        <dbReference type="ARBA" id="ARBA00023229"/>
    </source>
</evidence>
<keyword evidence="4" id="KW-0479">Metal-binding</keyword>
<keyword evidence="9" id="KW-1185">Reference proteome</keyword>
<proteinExistence type="inferred from homology"/>
<dbReference type="GO" id="GO:0004161">
    <property type="term" value="F:dimethylallyltranstransferase activity"/>
    <property type="evidence" value="ECO:0007669"/>
    <property type="project" value="TreeGrafter"/>
</dbReference>
<reference evidence="8 9" key="1">
    <citation type="journal article" date="2018" name="Mol. Plant">
        <title>The genome of Artemisia annua provides insight into the evolution of Asteraceae family and artemisinin biosynthesis.</title>
        <authorList>
            <person name="Shen Q."/>
            <person name="Zhang L."/>
            <person name="Liao Z."/>
            <person name="Wang S."/>
            <person name="Yan T."/>
            <person name="Shi P."/>
            <person name="Liu M."/>
            <person name="Fu X."/>
            <person name="Pan Q."/>
            <person name="Wang Y."/>
            <person name="Lv Z."/>
            <person name="Lu X."/>
            <person name="Zhang F."/>
            <person name="Jiang W."/>
            <person name="Ma Y."/>
            <person name="Chen M."/>
            <person name="Hao X."/>
            <person name="Li L."/>
            <person name="Tang Y."/>
            <person name="Lv G."/>
            <person name="Zhou Y."/>
            <person name="Sun X."/>
            <person name="Brodelius P.E."/>
            <person name="Rose J.K.C."/>
            <person name="Tang K."/>
        </authorList>
    </citation>
    <scope>NUCLEOTIDE SEQUENCE [LARGE SCALE GENOMIC DNA]</scope>
    <source>
        <strain evidence="9">cv. Huhao1</strain>
        <tissue evidence="8">Leaf</tissue>
    </source>
</reference>
<dbReference type="GO" id="GO:0004337">
    <property type="term" value="F:(2E,6E)-farnesyl diphosphate synthase activity"/>
    <property type="evidence" value="ECO:0007669"/>
    <property type="project" value="TreeGrafter"/>
</dbReference>
<keyword evidence="3 7" id="KW-0808">Transferase</keyword>
<dbReference type="SFLD" id="SFLDG01017">
    <property type="entry name" value="Polyprenyl_Transferase_Like"/>
    <property type="match status" value="1"/>
</dbReference>
<comment type="caution">
    <text evidence="8">The sequence shown here is derived from an EMBL/GenBank/DDBJ whole genome shotgun (WGS) entry which is preliminary data.</text>
</comment>
<protein>
    <submittedName>
        <fullName evidence="8">Chrysanthemyl diphosphate synthase, chloroplastic</fullName>
    </submittedName>
</protein>
<evidence type="ECO:0000256" key="2">
    <source>
        <dbReference type="ARBA" id="ARBA00006706"/>
    </source>
</evidence>
<dbReference type="InterPro" id="IPR000092">
    <property type="entry name" value="Polyprenyl_synt"/>
</dbReference>
<dbReference type="OrthoDB" id="10257492at2759"/>
<dbReference type="Gene3D" id="1.10.600.10">
    <property type="entry name" value="Farnesyl Diphosphate Synthase"/>
    <property type="match status" value="1"/>
</dbReference>
<dbReference type="Proteomes" id="UP000245207">
    <property type="component" value="Unassembled WGS sequence"/>
</dbReference>
<dbReference type="EMBL" id="PKPP01014319">
    <property type="protein sequence ID" value="PWA39802.1"/>
    <property type="molecule type" value="Genomic_DNA"/>
</dbReference>
<evidence type="ECO:0000256" key="1">
    <source>
        <dbReference type="ARBA" id="ARBA00001946"/>
    </source>
</evidence>
<dbReference type="SFLD" id="SFLDS00005">
    <property type="entry name" value="Isoprenoid_Synthase_Type_I"/>
    <property type="match status" value="1"/>
</dbReference>
<dbReference type="AlphaFoldDB" id="A0A2U1KSS1"/>
<evidence type="ECO:0000256" key="7">
    <source>
        <dbReference type="RuleBase" id="RU004466"/>
    </source>
</evidence>
<dbReference type="STRING" id="35608.A0A2U1KSS1"/>
<name>A0A2U1KSS1_ARTAN</name>
<dbReference type="InterPro" id="IPR033749">
    <property type="entry name" value="Polyprenyl_synt_CS"/>
</dbReference>
<evidence type="ECO:0000313" key="8">
    <source>
        <dbReference type="EMBL" id="PWA39802.1"/>
    </source>
</evidence>
<keyword evidence="6" id="KW-0414">Isoprene biosynthesis</keyword>
<dbReference type="PANTHER" id="PTHR11525:SF0">
    <property type="entry name" value="FARNESYL PYROPHOSPHATE SYNTHASE"/>
    <property type="match status" value="1"/>
</dbReference>
<gene>
    <name evidence="8" type="ORF">CTI12_AA555900</name>
</gene>
<dbReference type="Pfam" id="PF00348">
    <property type="entry name" value="polyprenyl_synt"/>
    <property type="match status" value="1"/>
</dbReference>
<dbReference type="PANTHER" id="PTHR11525">
    <property type="entry name" value="FARNESYL-PYROPHOSPHATE SYNTHETASE"/>
    <property type="match status" value="1"/>
</dbReference>
<dbReference type="SUPFAM" id="SSF48576">
    <property type="entry name" value="Terpenoid synthases"/>
    <property type="match status" value="1"/>
</dbReference>
<dbReference type="GO" id="GO:0005737">
    <property type="term" value="C:cytoplasm"/>
    <property type="evidence" value="ECO:0007669"/>
    <property type="project" value="TreeGrafter"/>
</dbReference>
<evidence type="ECO:0000256" key="4">
    <source>
        <dbReference type="ARBA" id="ARBA00022723"/>
    </source>
</evidence>
<organism evidence="8 9">
    <name type="scientific">Artemisia annua</name>
    <name type="common">Sweet wormwood</name>
    <dbReference type="NCBI Taxonomy" id="35608"/>
    <lineage>
        <taxon>Eukaryota</taxon>
        <taxon>Viridiplantae</taxon>
        <taxon>Streptophyta</taxon>
        <taxon>Embryophyta</taxon>
        <taxon>Tracheophyta</taxon>
        <taxon>Spermatophyta</taxon>
        <taxon>Magnoliopsida</taxon>
        <taxon>eudicotyledons</taxon>
        <taxon>Gunneridae</taxon>
        <taxon>Pentapetalae</taxon>
        <taxon>asterids</taxon>
        <taxon>campanulids</taxon>
        <taxon>Asterales</taxon>
        <taxon>Asteraceae</taxon>
        <taxon>Asteroideae</taxon>
        <taxon>Anthemideae</taxon>
        <taxon>Artemisiinae</taxon>
        <taxon>Artemisia</taxon>
    </lineage>
</organism>
<dbReference type="GO" id="GO:0046872">
    <property type="term" value="F:metal ion binding"/>
    <property type="evidence" value="ECO:0007669"/>
    <property type="project" value="UniProtKB-KW"/>
</dbReference>
<sequence length="381" mass="43890">MAFSNRVVIGGYLTSKWAPWHASSRPSVGQPKNVLHCHQRSSDPLLSTTMSNDLKSKFMQVYDQLKSELIHDPAFAFDDVSRQWVDKMIDYIVPGGKMTRGLSVVDSYQLLKREELTDDEAFLLQAYYLLYDDIMDGSHYRRGQPCWFRLPEVGMIAVNDGVLLRSHVTRILKKHFQAKAYYVHLLDLFNEAEFQTVSGQMIDVITTLVGEKGLSNYSLSLNRRIIQYKCSYYSFYLPVACALLMIGENLEDHVQVKDILVEMGIYYQVQDDYFDTFGDPKVVGKIGTDIEDCKCSWLIAKALELANEEQKKILNENYGRKDLDKVAKVKELYHTLNLQGAYEDYEKSTHEELITSIEAHPSKALRAVLKSFLEKIYKRQK</sequence>
<dbReference type="CDD" id="cd00685">
    <property type="entry name" value="Trans_IPPS_HT"/>
    <property type="match status" value="1"/>
</dbReference>
<dbReference type="PROSITE" id="PS00723">
    <property type="entry name" value="POLYPRENYL_SYNTHASE_1"/>
    <property type="match status" value="1"/>
</dbReference>
<dbReference type="GO" id="GO:0045337">
    <property type="term" value="P:farnesyl diphosphate biosynthetic process"/>
    <property type="evidence" value="ECO:0007669"/>
    <property type="project" value="TreeGrafter"/>
</dbReference>